<gene>
    <name evidence="1" type="ORF">GCM10011333_15850</name>
</gene>
<dbReference type="SUPFAM" id="SSF55961">
    <property type="entry name" value="Bet v1-like"/>
    <property type="match status" value="1"/>
</dbReference>
<dbReference type="AlphaFoldDB" id="A0A8J2TXZ3"/>
<dbReference type="EMBL" id="BMFY01000006">
    <property type="protein sequence ID" value="GGA13764.1"/>
    <property type="molecule type" value="Genomic_DNA"/>
</dbReference>
<reference evidence="1" key="1">
    <citation type="journal article" date="2014" name="Int. J. Syst. Evol. Microbiol.">
        <title>Complete genome sequence of Corynebacterium casei LMG S-19264T (=DSM 44701T), isolated from a smear-ripened cheese.</title>
        <authorList>
            <consortium name="US DOE Joint Genome Institute (JGI-PGF)"/>
            <person name="Walter F."/>
            <person name="Albersmeier A."/>
            <person name="Kalinowski J."/>
            <person name="Ruckert C."/>
        </authorList>
    </citation>
    <scope>NUCLEOTIDE SEQUENCE</scope>
    <source>
        <strain evidence="1">CGMCC 1.12785</strain>
    </source>
</reference>
<comment type="caution">
    <text evidence="1">The sequence shown here is derived from an EMBL/GenBank/DDBJ whole genome shotgun (WGS) entry which is preliminary data.</text>
</comment>
<reference evidence="1" key="2">
    <citation type="submission" date="2020-09" db="EMBL/GenBank/DDBJ databases">
        <authorList>
            <person name="Sun Q."/>
            <person name="Zhou Y."/>
        </authorList>
    </citation>
    <scope>NUCLEOTIDE SEQUENCE</scope>
    <source>
        <strain evidence="1">CGMCC 1.12785</strain>
    </source>
</reference>
<protein>
    <recommendedName>
        <fullName evidence="3">Activator of Hsp90 ATPase-like protein</fullName>
    </recommendedName>
</protein>
<organism evidence="1 2">
    <name type="scientific">Sediminivirga luteola</name>
    <dbReference type="NCBI Taxonomy" id="1774748"/>
    <lineage>
        <taxon>Bacteria</taxon>
        <taxon>Bacillati</taxon>
        <taxon>Actinomycetota</taxon>
        <taxon>Actinomycetes</taxon>
        <taxon>Micrococcales</taxon>
        <taxon>Brevibacteriaceae</taxon>
        <taxon>Sediminivirga</taxon>
    </lineage>
</organism>
<dbReference type="InterPro" id="IPR023393">
    <property type="entry name" value="START-like_dom_sf"/>
</dbReference>
<evidence type="ECO:0008006" key="3">
    <source>
        <dbReference type="Google" id="ProtNLM"/>
    </source>
</evidence>
<dbReference type="CDD" id="cd07814">
    <property type="entry name" value="SRPBCC_CalC_Aha1-like"/>
    <property type="match status" value="1"/>
</dbReference>
<dbReference type="RefSeq" id="WP_188550402.1">
    <property type="nucleotide sequence ID" value="NZ_BMFY01000006.1"/>
</dbReference>
<name>A0A8J2TXZ3_9MICO</name>
<proteinExistence type="predicted"/>
<sequence length="237" mass="26475">MSKEFKIHKEVVLEGTPEQVWHAVATPEGQAAWSPDPYGSLEGMHVERQEPRRFAVRTPEAENGAVHVFEYLVEARDSSTTVLTFVHSGYLGHDWDAEFDYGELTGHGWDMYLHTLSQYIKHFAGRPAAFVVAEGPAVSATPEAWKTLENALGVEGPVEVGQHLRLTPEGLPVLDGVVDYAQPGADFIGLRTDDGLYRFHERSVMGLPIAVGHYIYRDIDREGTEKAWKEWLDGLFA</sequence>
<accession>A0A8J2TXZ3</accession>
<evidence type="ECO:0000313" key="1">
    <source>
        <dbReference type="EMBL" id="GGA13764.1"/>
    </source>
</evidence>
<dbReference type="Proteomes" id="UP000616114">
    <property type="component" value="Unassembled WGS sequence"/>
</dbReference>
<dbReference type="Gene3D" id="3.30.530.20">
    <property type="match status" value="1"/>
</dbReference>
<keyword evidence="2" id="KW-1185">Reference proteome</keyword>
<evidence type="ECO:0000313" key="2">
    <source>
        <dbReference type="Proteomes" id="UP000616114"/>
    </source>
</evidence>